<dbReference type="GO" id="GO:0008234">
    <property type="term" value="F:cysteine-type peptidase activity"/>
    <property type="evidence" value="ECO:0007669"/>
    <property type="project" value="UniProtKB-KW"/>
</dbReference>
<feature type="domain" description="Ubiquitin-like protease family profile" evidence="6">
    <location>
        <begin position="108"/>
        <end position="295"/>
    </location>
</feature>
<dbReference type="InterPro" id="IPR003653">
    <property type="entry name" value="Peptidase_C48_C"/>
</dbReference>
<dbReference type="Proteomes" id="UP000636709">
    <property type="component" value="Unassembled WGS sequence"/>
</dbReference>
<evidence type="ECO:0000313" key="8">
    <source>
        <dbReference type="Proteomes" id="UP000636709"/>
    </source>
</evidence>
<dbReference type="SUPFAM" id="SSF54001">
    <property type="entry name" value="Cysteine proteinases"/>
    <property type="match status" value="1"/>
</dbReference>
<dbReference type="OrthoDB" id="442460at2759"/>
<dbReference type="AlphaFoldDB" id="A0A835AD97"/>
<dbReference type="InterPro" id="IPR038765">
    <property type="entry name" value="Papain-like_cys_pep_sf"/>
</dbReference>
<dbReference type="Gene3D" id="3.30.310.130">
    <property type="entry name" value="Ubiquitin-related"/>
    <property type="match status" value="1"/>
</dbReference>
<keyword evidence="4" id="KW-0788">Thiol protease</keyword>
<gene>
    <name evidence="7" type="ORF">HU200_061098</name>
</gene>
<sequence>MKTIPVDKMYSSQPCPKSAKQWRDYASDSEESDDGKCPQSQNLSFSRFTKRRKAKLKDVSSIYSRKVRNVVLLDDEDMQTEGEVKCEMSDSRNELKVYYPSRDDPEAVELTSSDINCLDPGAYLSSPVINYYIQKIKRTKLHSEDCRNKFYIFNTYFYGKLEEALGRLGDFSKLRRWWKGVNIFHQAYIILPIHGTAHWSLVIICMPAKESISGPVILHLDSLGMHRSSKILNTVGSYLEEEWRHLKKNPSPDTSVSGTTWEDLPSIIHKAKVQVPQQTNAYDCGIFMLYYIERFIREAPERLTIDKVDMFNCSWFKPEDASELRQRIRELLLEEFASAGLDNAMSGAASDGSDIEDIIKGRELEADAPSDSSEMAVEFGNTGKINEGIEVAASEEECGESGDAEKINEGIKVAESEEASGDSGDAGKSFEGINLAEPEEASGEPRDTGRSIEIISDAESDEASMEIGYAGTTRKCIKGAASEEASVECISADKSMGSVSDDAPTSSCKPKNEVVIPSTPIPDVVCDSCDSESDSKVKIVRVYKRVYSPIA</sequence>
<evidence type="ECO:0000256" key="2">
    <source>
        <dbReference type="ARBA" id="ARBA00022670"/>
    </source>
</evidence>
<evidence type="ECO:0000259" key="6">
    <source>
        <dbReference type="PROSITE" id="PS50600"/>
    </source>
</evidence>
<keyword evidence="8" id="KW-1185">Reference proteome</keyword>
<organism evidence="7 8">
    <name type="scientific">Digitaria exilis</name>
    <dbReference type="NCBI Taxonomy" id="1010633"/>
    <lineage>
        <taxon>Eukaryota</taxon>
        <taxon>Viridiplantae</taxon>
        <taxon>Streptophyta</taxon>
        <taxon>Embryophyta</taxon>
        <taxon>Tracheophyta</taxon>
        <taxon>Spermatophyta</taxon>
        <taxon>Magnoliopsida</taxon>
        <taxon>Liliopsida</taxon>
        <taxon>Poales</taxon>
        <taxon>Poaceae</taxon>
        <taxon>PACMAD clade</taxon>
        <taxon>Panicoideae</taxon>
        <taxon>Panicodae</taxon>
        <taxon>Paniceae</taxon>
        <taxon>Anthephorinae</taxon>
        <taxon>Digitaria</taxon>
    </lineage>
</organism>
<protein>
    <recommendedName>
        <fullName evidence="6">Ubiquitin-like protease family profile domain-containing protein</fullName>
    </recommendedName>
</protein>
<evidence type="ECO:0000256" key="4">
    <source>
        <dbReference type="ARBA" id="ARBA00022807"/>
    </source>
</evidence>
<dbReference type="Pfam" id="PF02902">
    <property type="entry name" value="Peptidase_C48"/>
    <property type="match status" value="1"/>
</dbReference>
<dbReference type="GO" id="GO:0016926">
    <property type="term" value="P:protein desumoylation"/>
    <property type="evidence" value="ECO:0007669"/>
    <property type="project" value="UniProtKB-ARBA"/>
</dbReference>
<dbReference type="PANTHER" id="PTHR46915">
    <property type="entry name" value="UBIQUITIN-LIKE PROTEASE 4-RELATED"/>
    <property type="match status" value="1"/>
</dbReference>
<name>A0A835AD97_9POAL</name>
<evidence type="ECO:0000256" key="3">
    <source>
        <dbReference type="ARBA" id="ARBA00022801"/>
    </source>
</evidence>
<accession>A0A835AD97</accession>
<dbReference type="EMBL" id="JACEFO010002585">
    <property type="protein sequence ID" value="KAF8655552.1"/>
    <property type="molecule type" value="Genomic_DNA"/>
</dbReference>
<evidence type="ECO:0000313" key="7">
    <source>
        <dbReference type="EMBL" id="KAF8655552.1"/>
    </source>
</evidence>
<comment type="caution">
    <text evidence="7">The sequence shown here is derived from an EMBL/GenBank/DDBJ whole genome shotgun (WGS) entry which is preliminary data.</text>
</comment>
<reference evidence="7" key="1">
    <citation type="submission" date="2020-07" db="EMBL/GenBank/DDBJ databases">
        <title>Genome sequence and genetic diversity analysis of an under-domesticated orphan crop, white fonio (Digitaria exilis).</title>
        <authorList>
            <person name="Bennetzen J.L."/>
            <person name="Chen S."/>
            <person name="Ma X."/>
            <person name="Wang X."/>
            <person name="Yssel A.E.J."/>
            <person name="Chaluvadi S.R."/>
            <person name="Johnson M."/>
            <person name="Gangashetty P."/>
            <person name="Hamidou F."/>
            <person name="Sanogo M.D."/>
            <person name="Zwaenepoel A."/>
            <person name="Wallace J."/>
            <person name="Van De Peer Y."/>
            <person name="Van Deynze A."/>
        </authorList>
    </citation>
    <scope>NUCLEOTIDE SEQUENCE</scope>
    <source>
        <tissue evidence="7">Leaves</tissue>
    </source>
</reference>
<evidence type="ECO:0000256" key="1">
    <source>
        <dbReference type="ARBA" id="ARBA00005234"/>
    </source>
</evidence>
<dbReference type="Gene3D" id="1.10.418.20">
    <property type="match status" value="1"/>
</dbReference>
<dbReference type="PROSITE" id="PS50600">
    <property type="entry name" value="ULP_PROTEASE"/>
    <property type="match status" value="1"/>
</dbReference>
<keyword evidence="3" id="KW-0378">Hydrolase</keyword>
<evidence type="ECO:0000256" key="5">
    <source>
        <dbReference type="SAM" id="MobiDB-lite"/>
    </source>
</evidence>
<feature type="region of interest" description="Disordered" evidence="5">
    <location>
        <begin position="1"/>
        <end position="39"/>
    </location>
</feature>
<comment type="similarity">
    <text evidence="1">Belongs to the peptidase C48 family.</text>
</comment>
<proteinExistence type="inferred from homology"/>
<dbReference type="GO" id="GO:0006508">
    <property type="term" value="P:proteolysis"/>
    <property type="evidence" value="ECO:0007669"/>
    <property type="project" value="UniProtKB-KW"/>
</dbReference>
<keyword evidence="2" id="KW-0645">Protease</keyword>
<dbReference type="PANTHER" id="PTHR46915:SF1">
    <property type="entry name" value="UBIQUITIN-LIKE PROTEASE FAMILY PROFILE DOMAIN-CONTAINING PROTEIN"/>
    <property type="match status" value="1"/>
</dbReference>